<comment type="caution">
    <text evidence="2">The sequence shown here is derived from an EMBL/GenBank/DDBJ whole genome shotgun (WGS) entry which is preliminary data.</text>
</comment>
<dbReference type="EMBL" id="JAPQES010000002">
    <property type="protein sequence ID" value="MCY6370761.1"/>
    <property type="molecule type" value="Genomic_DNA"/>
</dbReference>
<evidence type="ECO:0000259" key="1">
    <source>
        <dbReference type="Pfam" id="PF01464"/>
    </source>
</evidence>
<dbReference type="PANTHER" id="PTHR37423:SF2">
    <property type="entry name" value="MEMBRANE-BOUND LYTIC MUREIN TRANSGLYCOSYLASE C"/>
    <property type="match status" value="1"/>
</dbReference>
<dbReference type="Pfam" id="PF01464">
    <property type="entry name" value="SLT"/>
    <property type="match status" value="1"/>
</dbReference>
<dbReference type="Proteomes" id="UP001079657">
    <property type="component" value="Unassembled WGS sequence"/>
</dbReference>
<dbReference type="PANTHER" id="PTHR37423">
    <property type="entry name" value="SOLUBLE LYTIC MUREIN TRANSGLYCOSYLASE-RELATED"/>
    <property type="match status" value="1"/>
</dbReference>
<sequence length="189" mass="22186">MKVKKRIRGLVFIIILIMIVLNVKAIGRKIYPIKYNDYIKKYSVKYDFNPYVVAAVIKVESNYNKNARSKKDAIGLMQMTPSTAKEVADKMKIEDFTVDMLYDPELNINMGCWYLNDLRREFGENMELILAAYNGGRGNVKKWLKDKGVSKDGENLHYIPFKETDKYVKKVKVNYNVYNYLYGDEYKKQ</sequence>
<evidence type="ECO:0000313" key="3">
    <source>
        <dbReference type="Proteomes" id="UP001079657"/>
    </source>
</evidence>
<proteinExistence type="predicted"/>
<dbReference type="CDD" id="cd16896">
    <property type="entry name" value="LT_Slt70-like"/>
    <property type="match status" value="1"/>
</dbReference>
<dbReference type="RefSeq" id="WP_268049586.1">
    <property type="nucleotide sequence ID" value="NZ_JAPQES010000002.1"/>
</dbReference>
<dbReference type="Gene3D" id="1.10.530.10">
    <property type="match status" value="1"/>
</dbReference>
<reference evidence="2" key="1">
    <citation type="submission" date="2022-12" db="EMBL/GenBank/DDBJ databases">
        <authorList>
            <person name="Wang J."/>
        </authorList>
    </citation>
    <scope>NUCLEOTIDE SEQUENCE</scope>
    <source>
        <strain evidence="2">HY-42-06</strain>
    </source>
</reference>
<feature type="domain" description="Transglycosylase SLT" evidence="1">
    <location>
        <begin position="37"/>
        <end position="151"/>
    </location>
</feature>
<evidence type="ECO:0000313" key="2">
    <source>
        <dbReference type="EMBL" id="MCY6370761.1"/>
    </source>
</evidence>
<dbReference type="InterPro" id="IPR008258">
    <property type="entry name" value="Transglycosylase_SLT_dom_1"/>
</dbReference>
<accession>A0ABT4CNX6</accession>
<name>A0ABT4CNX6_9CLOT</name>
<organism evidence="2 3">
    <name type="scientific">Clostridium ganghwense</name>
    <dbReference type="NCBI Taxonomy" id="312089"/>
    <lineage>
        <taxon>Bacteria</taxon>
        <taxon>Bacillati</taxon>
        <taxon>Bacillota</taxon>
        <taxon>Clostridia</taxon>
        <taxon>Eubacteriales</taxon>
        <taxon>Clostridiaceae</taxon>
        <taxon>Clostridium</taxon>
    </lineage>
</organism>
<dbReference type="SUPFAM" id="SSF53955">
    <property type="entry name" value="Lysozyme-like"/>
    <property type="match status" value="1"/>
</dbReference>
<protein>
    <submittedName>
        <fullName evidence="2">Lytic transglycosylase domain-containing protein</fullName>
    </submittedName>
</protein>
<keyword evidence="3" id="KW-1185">Reference proteome</keyword>
<gene>
    <name evidence="2" type="ORF">OXH55_08975</name>
</gene>
<dbReference type="InterPro" id="IPR023346">
    <property type="entry name" value="Lysozyme-like_dom_sf"/>
</dbReference>